<gene>
    <name evidence="2" type="ORF">TRUGW13939_11371</name>
</gene>
<accession>A0A7H8RDX8</accession>
<evidence type="ECO:0000313" key="2">
    <source>
        <dbReference type="EMBL" id="QKX64198.1"/>
    </source>
</evidence>
<dbReference type="PANTHER" id="PTHR37539">
    <property type="entry name" value="SECRETED PROTEIN-RELATED"/>
    <property type="match status" value="1"/>
</dbReference>
<keyword evidence="3" id="KW-1185">Reference proteome</keyword>
<dbReference type="RefSeq" id="XP_035350372.1">
    <property type="nucleotide sequence ID" value="XM_035494479.1"/>
</dbReference>
<dbReference type="InterPro" id="IPR037473">
    <property type="entry name" value="Lcp-like"/>
</dbReference>
<dbReference type="GeneID" id="55998849"/>
<dbReference type="GO" id="GO:0016491">
    <property type="term" value="F:oxidoreductase activity"/>
    <property type="evidence" value="ECO:0007669"/>
    <property type="project" value="InterPro"/>
</dbReference>
<dbReference type="Pfam" id="PF09995">
    <property type="entry name" value="MPAB_Lcp_cat"/>
    <property type="match status" value="1"/>
</dbReference>
<protein>
    <recommendedName>
        <fullName evidence="1">ER-bound oxygenase mpaB/mpaB'/Rubber oxygenase catalytic domain-containing protein</fullName>
    </recommendedName>
</protein>
<organism evidence="2 3">
    <name type="scientific">Talaromyces rugulosus</name>
    <name type="common">Penicillium rugulosum</name>
    <dbReference type="NCBI Taxonomy" id="121627"/>
    <lineage>
        <taxon>Eukaryota</taxon>
        <taxon>Fungi</taxon>
        <taxon>Dikarya</taxon>
        <taxon>Ascomycota</taxon>
        <taxon>Pezizomycotina</taxon>
        <taxon>Eurotiomycetes</taxon>
        <taxon>Eurotiomycetidae</taxon>
        <taxon>Eurotiales</taxon>
        <taxon>Trichocomaceae</taxon>
        <taxon>Talaromyces</taxon>
        <taxon>Talaromyces sect. Islandici</taxon>
    </lineage>
</organism>
<feature type="domain" description="ER-bound oxygenase mpaB/mpaB'/Rubber oxygenase catalytic" evidence="1">
    <location>
        <begin position="132"/>
        <end position="272"/>
    </location>
</feature>
<name>A0A7H8RDX8_TALRU</name>
<dbReference type="EMBL" id="CP055903">
    <property type="protein sequence ID" value="QKX64198.1"/>
    <property type="molecule type" value="Genomic_DNA"/>
</dbReference>
<reference evidence="3" key="1">
    <citation type="submission" date="2020-06" db="EMBL/GenBank/DDBJ databases">
        <title>A chromosome-scale genome assembly of Talaromyces rugulosus W13939.</title>
        <authorList>
            <person name="Wang B."/>
            <person name="Guo L."/>
            <person name="Ye K."/>
            <person name="Wang L."/>
        </authorList>
    </citation>
    <scope>NUCLEOTIDE SEQUENCE [LARGE SCALE GENOMIC DNA]</scope>
    <source>
        <strain evidence="3">W13939</strain>
    </source>
</reference>
<dbReference type="PANTHER" id="PTHR37539:SF1">
    <property type="entry name" value="ER-BOUND OXYGENASE MPAB_MPAB'_RUBBER OXYGENASE CATALYTIC DOMAIN-CONTAINING PROTEIN"/>
    <property type="match status" value="1"/>
</dbReference>
<proteinExistence type="predicted"/>
<evidence type="ECO:0000313" key="3">
    <source>
        <dbReference type="Proteomes" id="UP000509510"/>
    </source>
</evidence>
<dbReference type="AlphaFoldDB" id="A0A7H8RDX8"/>
<dbReference type="Proteomes" id="UP000509510">
    <property type="component" value="Chromosome VI"/>
</dbReference>
<sequence>MGVYNPTIGETVTVWNETFQWTEKHFTPAQLLPLREAADDLGVATVARIQAIIAEKKQSGTLHACPVPGIPGGIDMFAVLEEHRQNDAVLQKFWEEAHAVPDWVDWAQIKRGQNFMWRYLLPNLTGLALQGFLGGTATIAGGTEVLVRTGGFSLRVLPRRFLETFLWLLQVTMSLESIQPGGEGHNSSVRVRLLHASVRHRLLKLIDKDPLYFEAAKFGSPVNLRDAIHALCVFCSMPVFRQLPRIGIKPDPEEAKDFLALFRYIAYLLATPHTFFDGVEQCHCANFLTAVADYPGVNVSRSMIIVGTRVFSGDELADKMGFSRPGLLYRASFKGWCKLLVVLNTLQRWSPSFERMMIRKGKELACTTIATIY</sequence>
<dbReference type="KEGG" id="trg:TRUGW13939_11371"/>
<dbReference type="OrthoDB" id="6361347at2759"/>
<dbReference type="InterPro" id="IPR018713">
    <property type="entry name" value="MPAB/Lcp_cat_dom"/>
</dbReference>
<evidence type="ECO:0000259" key="1">
    <source>
        <dbReference type="Pfam" id="PF09995"/>
    </source>
</evidence>